<sequence>MKTIKCTIWKKGNLYRITVNDIRYRNLDTACIFDIDVLFESMEEIKETITKEQDVTVVFETLDEEKYMMKR</sequence>
<dbReference type="Proteomes" id="UP001079535">
    <property type="component" value="Unassembled WGS sequence"/>
</dbReference>
<protein>
    <submittedName>
        <fullName evidence="1">Uncharacterized protein</fullName>
    </submittedName>
</protein>
<dbReference type="AlphaFoldDB" id="A0A9Q4EZU6"/>
<accession>A0A9Q4EZU6</accession>
<proteinExistence type="predicted"/>
<gene>
    <name evidence="1" type="ORF">OZZ17_03250</name>
</gene>
<comment type="caution">
    <text evidence="1">The sequence shown here is derived from an EMBL/GenBank/DDBJ whole genome shotgun (WGS) entry which is preliminary data.</text>
</comment>
<evidence type="ECO:0000313" key="1">
    <source>
        <dbReference type="EMBL" id="MCZ0666552.1"/>
    </source>
</evidence>
<evidence type="ECO:0000313" key="2">
    <source>
        <dbReference type="Proteomes" id="UP001079535"/>
    </source>
</evidence>
<dbReference type="EMBL" id="JAPRAY010000003">
    <property type="protein sequence ID" value="MCZ0666552.1"/>
    <property type="molecule type" value="Genomic_DNA"/>
</dbReference>
<name>A0A9Q4EZU6_MEDGN</name>
<dbReference type="RefSeq" id="WP_064786972.1">
    <property type="nucleotide sequence ID" value="NZ_JAPRAY010000003.1"/>
</dbReference>
<reference evidence="1" key="1">
    <citation type="submission" date="2022-11" db="EMBL/GenBank/DDBJ databases">
        <title>Temperate bacteriophages infecting mucin-degrading bacterium Ruminococcus gnavus from the human gut.</title>
        <authorList>
            <person name="Buttimer C."/>
        </authorList>
    </citation>
    <scope>NUCLEOTIDE SEQUENCE</scope>
    <source>
        <strain evidence="1">CCUG 49994</strain>
    </source>
</reference>
<organism evidence="1 2">
    <name type="scientific">Mediterraneibacter gnavus</name>
    <name type="common">Ruminococcus gnavus</name>
    <dbReference type="NCBI Taxonomy" id="33038"/>
    <lineage>
        <taxon>Bacteria</taxon>
        <taxon>Bacillati</taxon>
        <taxon>Bacillota</taxon>
        <taxon>Clostridia</taxon>
        <taxon>Lachnospirales</taxon>
        <taxon>Lachnospiraceae</taxon>
        <taxon>Mediterraneibacter</taxon>
    </lineage>
</organism>